<dbReference type="GO" id="GO:0008270">
    <property type="term" value="F:zinc ion binding"/>
    <property type="evidence" value="ECO:0007669"/>
    <property type="project" value="InterPro"/>
</dbReference>
<name>A0A8H7E6L9_9EURO</name>
<gene>
    <name evidence="6" type="ORF">GJ744_005139</name>
</gene>
<dbReference type="InterPro" id="IPR036864">
    <property type="entry name" value="Zn2-C6_fun-type_DNA-bd_sf"/>
</dbReference>
<keyword evidence="3" id="KW-0804">Transcription</keyword>
<accession>A0A8H7E6L9</accession>
<evidence type="ECO:0000256" key="4">
    <source>
        <dbReference type="ARBA" id="ARBA00023242"/>
    </source>
</evidence>
<evidence type="ECO:0000256" key="2">
    <source>
        <dbReference type="ARBA" id="ARBA00023125"/>
    </source>
</evidence>
<evidence type="ECO:0000313" key="7">
    <source>
        <dbReference type="Proteomes" id="UP000606974"/>
    </source>
</evidence>
<dbReference type="InterPro" id="IPR001138">
    <property type="entry name" value="Zn2Cys6_DnaBD"/>
</dbReference>
<dbReference type="OrthoDB" id="539213at2759"/>
<dbReference type="SUPFAM" id="SSF57701">
    <property type="entry name" value="Zn2/Cys6 DNA-binding domain"/>
    <property type="match status" value="1"/>
</dbReference>
<dbReference type="GO" id="GO:0003677">
    <property type="term" value="F:DNA binding"/>
    <property type="evidence" value="ECO:0007669"/>
    <property type="project" value="UniProtKB-KW"/>
</dbReference>
<keyword evidence="2" id="KW-0238">DNA-binding</keyword>
<sequence length="159" mass="18346">MSQVRPKRRRLEYDKCTYCRTSKKKCEPHTRDWPDQKCNRCLERELPCWENYRVRKTRAAAKNQIVHDGHVEGGSLRGGPHGTTITWAESGHHSCIKILLDHGANINHSTDKVDSALETASREGYEDVVRLLLEKWATDKDPALYKAAQWVWTHCGYAD</sequence>
<organism evidence="6 7">
    <name type="scientific">Endocarpon pusillum</name>
    <dbReference type="NCBI Taxonomy" id="364733"/>
    <lineage>
        <taxon>Eukaryota</taxon>
        <taxon>Fungi</taxon>
        <taxon>Dikarya</taxon>
        <taxon>Ascomycota</taxon>
        <taxon>Pezizomycotina</taxon>
        <taxon>Eurotiomycetes</taxon>
        <taxon>Chaetothyriomycetidae</taxon>
        <taxon>Verrucariales</taxon>
        <taxon>Verrucariaceae</taxon>
        <taxon>Endocarpon</taxon>
    </lineage>
</organism>
<evidence type="ECO:0000256" key="1">
    <source>
        <dbReference type="ARBA" id="ARBA00023015"/>
    </source>
</evidence>
<dbReference type="Proteomes" id="UP000606974">
    <property type="component" value="Unassembled WGS sequence"/>
</dbReference>
<dbReference type="SUPFAM" id="SSF48403">
    <property type="entry name" value="Ankyrin repeat"/>
    <property type="match status" value="1"/>
</dbReference>
<protein>
    <recommendedName>
        <fullName evidence="5">Zn(2)-C6 fungal-type domain-containing protein</fullName>
    </recommendedName>
</protein>
<dbReference type="AlphaFoldDB" id="A0A8H7E6L9"/>
<dbReference type="Gene3D" id="1.25.40.20">
    <property type="entry name" value="Ankyrin repeat-containing domain"/>
    <property type="match status" value="1"/>
</dbReference>
<comment type="caution">
    <text evidence="6">The sequence shown here is derived from an EMBL/GenBank/DDBJ whole genome shotgun (WGS) entry which is preliminary data.</text>
</comment>
<dbReference type="InterPro" id="IPR002110">
    <property type="entry name" value="Ankyrin_rpt"/>
</dbReference>
<feature type="domain" description="Zn(2)-C6 fungal-type" evidence="5">
    <location>
        <begin position="15"/>
        <end position="48"/>
    </location>
</feature>
<keyword evidence="1" id="KW-0805">Transcription regulation</keyword>
<keyword evidence="7" id="KW-1185">Reference proteome</keyword>
<evidence type="ECO:0000313" key="6">
    <source>
        <dbReference type="EMBL" id="KAF7511242.1"/>
    </source>
</evidence>
<keyword evidence="4" id="KW-0539">Nucleus</keyword>
<dbReference type="Pfam" id="PF12796">
    <property type="entry name" value="Ank_2"/>
    <property type="match status" value="1"/>
</dbReference>
<dbReference type="PROSITE" id="PS50048">
    <property type="entry name" value="ZN2_CY6_FUNGAL_2"/>
    <property type="match status" value="1"/>
</dbReference>
<dbReference type="Gene3D" id="4.10.240.10">
    <property type="entry name" value="Zn(2)-C6 fungal-type DNA-binding domain"/>
    <property type="match status" value="1"/>
</dbReference>
<evidence type="ECO:0000259" key="5">
    <source>
        <dbReference type="PROSITE" id="PS50048"/>
    </source>
</evidence>
<reference evidence="6" key="1">
    <citation type="submission" date="2020-02" db="EMBL/GenBank/DDBJ databases">
        <authorList>
            <person name="Palmer J.M."/>
        </authorList>
    </citation>
    <scope>NUCLEOTIDE SEQUENCE</scope>
    <source>
        <strain evidence="6">EPUS1.4</strain>
        <tissue evidence="6">Thallus</tissue>
    </source>
</reference>
<evidence type="ECO:0000256" key="3">
    <source>
        <dbReference type="ARBA" id="ARBA00023163"/>
    </source>
</evidence>
<dbReference type="EMBL" id="JAACFV010000022">
    <property type="protein sequence ID" value="KAF7511242.1"/>
    <property type="molecule type" value="Genomic_DNA"/>
</dbReference>
<dbReference type="GO" id="GO:0000981">
    <property type="term" value="F:DNA-binding transcription factor activity, RNA polymerase II-specific"/>
    <property type="evidence" value="ECO:0007669"/>
    <property type="project" value="InterPro"/>
</dbReference>
<dbReference type="InterPro" id="IPR036770">
    <property type="entry name" value="Ankyrin_rpt-contain_sf"/>
</dbReference>
<proteinExistence type="predicted"/>